<sequence length="118" mass="13594">MISSDGLRGYNDALILSVLAEGDSYGYEISKEIRRRTKDVYLIKETTLYSAFTRLEKKGYLHSYPGEVTHGKKRTYYQLTTAGRGHLAEKWQEWQQTKTIVDSFLLPQGIEQIKGTRT</sequence>
<dbReference type="RefSeq" id="WP_118340687.1">
    <property type="nucleotide sequence ID" value="NZ_CABJBY010000005.1"/>
</dbReference>
<gene>
    <name evidence="2" type="ORF">P7H43_11145</name>
</gene>
<dbReference type="Pfam" id="PF03551">
    <property type="entry name" value="PadR"/>
    <property type="match status" value="1"/>
</dbReference>
<dbReference type="PANTHER" id="PTHR33169">
    <property type="entry name" value="PADR-FAMILY TRANSCRIPTIONAL REGULATOR"/>
    <property type="match status" value="1"/>
</dbReference>
<organism evidence="2 3">
    <name type="scientific">Enterococcus asini</name>
    <dbReference type="NCBI Taxonomy" id="57732"/>
    <lineage>
        <taxon>Bacteria</taxon>
        <taxon>Bacillati</taxon>
        <taxon>Bacillota</taxon>
        <taxon>Bacilli</taxon>
        <taxon>Lactobacillales</taxon>
        <taxon>Enterococcaceae</taxon>
        <taxon>Enterococcus</taxon>
    </lineage>
</organism>
<dbReference type="AlphaFoldDB" id="A0AAW8U2W6"/>
<proteinExistence type="predicted"/>
<reference evidence="2" key="1">
    <citation type="submission" date="2023-03" db="EMBL/GenBank/DDBJ databases">
        <authorList>
            <person name="Shen W."/>
            <person name="Cai J."/>
        </authorList>
    </citation>
    <scope>NUCLEOTIDE SEQUENCE</scope>
    <source>
        <strain evidence="2">B226-2</strain>
    </source>
</reference>
<dbReference type="Proteomes" id="UP001256711">
    <property type="component" value="Unassembled WGS sequence"/>
</dbReference>
<comment type="caution">
    <text evidence="2">The sequence shown here is derived from an EMBL/GenBank/DDBJ whole genome shotgun (WGS) entry which is preliminary data.</text>
</comment>
<evidence type="ECO:0000259" key="1">
    <source>
        <dbReference type="Pfam" id="PF03551"/>
    </source>
</evidence>
<dbReference type="Gene3D" id="1.10.10.10">
    <property type="entry name" value="Winged helix-like DNA-binding domain superfamily/Winged helix DNA-binding domain"/>
    <property type="match status" value="1"/>
</dbReference>
<dbReference type="InterPro" id="IPR005149">
    <property type="entry name" value="Tscrpt_reg_PadR_N"/>
</dbReference>
<dbReference type="InterPro" id="IPR036388">
    <property type="entry name" value="WH-like_DNA-bd_sf"/>
</dbReference>
<dbReference type="SUPFAM" id="SSF46785">
    <property type="entry name" value="Winged helix' DNA-binding domain"/>
    <property type="match status" value="1"/>
</dbReference>
<dbReference type="InterPro" id="IPR036390">
    <property type="entry name" value="WH_DNA-bd_sf"/>
</dbReference>
<dbReference type="InterPro" id="IPR052509">
    <property type="entry name" value="Metal_resp_DNA-bind_regulator"/>
</dbReference>
<protein>
    <submittedName>
        <fullName evidence="2">PadR family transcriptional regulator</fullName>
    </submittedName>
</protein>
<accession>A0AAW8U2W6</accession>
<evidence type="ECO:0000313" key="2">
    <source>
        <dbReference type="EMBL" id="MDT2811032.1"/>
    </source>
</evidence>
<feature type="domain" description="Transcription regulator PadR N-terminal" evidence="1">
    <location>
        <begin position="15"/>
        <end position="89"/>
    </location>
</feature>
<dbReference type="PANTHER" id="PTHR33169:SF25">
    <property type="entry name" value="DNA-BINDING PROTEIN YIZB-RELATED"/>
    <property type="match status" value="1"/>
</dbReference>
<dbReference type="EMBL" id="JARQBJ010000005">
    <property type="protein sequence ID" value="MDT2811032.1"/>
    <property type="molecule type" value="Genomic_DNA"/>
</dbReference>
<name>A0AAW8U2W6_9ENTE</name>
<evidence type="ECO:0000313" key="3">
    <source>
        <dbReference type="Proteomes" id="UP001256711"/>
    </source>
</evidence>